<dbReference type="RefSeq" id="XP_005831805.1">
    <property type="nucleotide sequence ID" value="XM_005831748.1"/>
</dbReference>
<dbReference type="Proteomes" id="UP000011087">
    <property type="component" value="Unassembled WGS sequence"/>
</dbReference>
<feature type="compositionally biased region" description="Polar residues" evidence="1">
    <location>
        <begin position="110"/>
        <end position="121"/>
    </location>
</feature>
<keyword evidence="4" id="KW-1185">Reference proteome</keyword>
<evidence type="ECO:0000256" key="1">
    <source>
        <dbReference type="SAM" id="MobiDB-lite"/>
    </source>
</evidence>
<dbReference type="EnsemblProtists" id="EKX44825">
    <property type="protein sequence ID" value="EKX44825"/>
    <property type="gene ID" value="GUITHDRAFT_152872"/>
</dbReference>
<feature type="compositionally biased region" description="Polar residues" evidence="1">
    <location>
        <begin position="59"/>
        <end position="77"/>
    </location>
</feature>
<name>L1J9R8_GUITC</name>
<protein>
    <submittedName>
        <fullName evidence="2 3">Uncharacterized protein</fullName>
    </submittedName>
</protein>
<sequence length="213" mass="23523">MSRQFCNRKFSVVNFMSMFKTIKSREDSEGSSESSDIKEDYELSLMVEKYAPGEDTELNKNMQYSPNLSPMGQSPDQLSNLSMSPGLWDYVVVEDSRKSQGQMDIDLSIQNDNNQASRSSPPQEPSEKVSLLPSLPLRPEKCTKRSKIEVYEGEHVPAASSPANILSPVRPAGPRISMSPNVVGRNGSRWVSAESGSVKGKRGEPGQRCSSFP</sequence>
<accession>L1J9R8</accession>
<reference evidence="4" key="2">
    <citation type="submission" date="2012-11" db="EMBL/GenBank/DDBJ databases">
        <authorList>
            <person name="Kuo A."/>
            <person name="Curtis B.A."/>
            <person name="Tanifuji G."/>
            <person name="Burki F."/>
            <person name="Gruber A."/>
            <person name="Irimia M."/>
            <person name="Maruyama S."/>
            <person name="Arias M.C."/>
            <person name="Ball S.G."/>
            <person name="Gile G.H."/>
            <person name="Hirakawa Y."/>
            <person name="Hopkins J.F."/>
            <person name="Rensing S.A."/>
            <person name="Schmutz J."/>
            <person name="Symeonidi A."/>
            <person name="Elias M."/>
            <person name="Eveleigh R.J."/>
            <person name="Herman E.K."/>
            <person name="Klute M.J."/>
            <person name="Nakayama T."/>
            <person name="Obornik M."/>
            <person name="Reyes-Prieto A."/>
            <person name="Armbrust E.V."/>
            <person name="Aves S.J."/>
            <person name="Beiko R.G."/>
            <person name="Coutinho P."/>
            <person name="Dacks J.B."/>
            <person name="Durnford D.G."/>
            <person name="Fast N.M."/>
            <person name="Green B.R."/>
            <person name="Grisdale C."/>
            <person name="Hempe F."/>
            <person name="Henrissat B."/>
            <person name="Hoppner M.P."/>
            <person name="Ishida K.-I."/>
            <person name="Kim E."/>
            <person name="Koreny L."/>
            <person name="Kroth P.G."/>
            <person name="Liu Y."/>
            <person name="Malik S.-B."/>
            <person name="Maier U.G."/>
            <person name="McRose D."/>
            <person name="Mock T."/>
            <person name="Neilson J.A."/>
            <person name="Onodera N.T."/>
            <person name="Poole A.M."/>
            <person name="Pritham E.J."/>
            <person name="Richards T.A."/>
            <person name="Rocap G."/>
            <person name="Roy S.W."/>
            <person name="Sarai C."/>
            <person name="Schaack S."/>
            <person name="Shirato S."/>
            <person name="Slamovits C.H."/>
            <person name="Spencer D.F."/>
            <person name="Suzuki S."/>
            <person name="Worden A.Z."/>
            <person name="Zauner S."/>
            <person name="Barry K."/>
            <person name="Bell C."/>
            <person name="Bharti A.K."/>
            <person name="Crow J.A."/>
            <person name="Grimwood J."/>
            <person name="Kramer R."/>
            <person name="Lindquist E."/>
            <person name="Lucas S."/>
            <person name="Salamov A."/>
            <person name="McFadden G.I."/>
            <person name="Lane C.E."/>
            <person name="Keeling P.J."/>
            <person name="Gray M.W."/>
            <person name="Grigoriev I.V."/>
            <person name="Archibald J.M."/>
        </authorList>
    </citation>
    <scope>NUCLEOTIDE SEQUENCE</scope>
    <source>
        <strain evidence="4">CCMP2712</strain>
    </source>
</reference>
<evidence type="ECO:0000313" key="2">
    <source>
        <dbReference type="EMBL" id="EKX44825.1"/>
    </source>
</evidence>
<dbReference type="GeneID" id="17301519"/>
<feature type="region of interest" description="Disordered" evidence="1">
    <location>
        <begin position="158"/>
        <end position="213"/>
    </location>
</feature>
<evidence type="ECO:0000313" key="4">
    <source>
        <dbReference type="Proteomes" id="UP000011087"/>
    </source>
</evidence>
<dbReference type="PaxDb" id="55529-EKX44825"/>
<dbReference type="KEGG" id="gtt:GUITHDRAFT_152872"/>
<reference evidence="2 4" key="1">
    <citation type="journal article" date="2012" name="Nature">
        <title>Algal genomes reveal evolutionary mosaicism and the fate of nucleomorphs.</title>
        <authorList>
            <consortium name="DOE Joint Genome Institute"/>
            <person name="Curtis B.A."/>
            <person name="Tanifuji G."/>
            <person name="Burki F."/>
            <person name="Gruber A."/>
            <person name="Irimia M."/>
            <person name="Maruyama S."/>
            <person name="Arias M.C."/>
            <person name="Ball S.G."/>
            <person name="Gile G.H."/>
            <person name="Hirakawa Y."/>
            <person name="Hopkins J.F."/>
            <person name="Kuo A."/>
            <person name="Rensing S.A."/>
            <person name="Schmutz J."/>
            <person name="Symeonidi A."/>
            <person name="Elias M."/>
            <person name="Eveleigh R.J."/>
            <person name="Herman E.K."/>
            <person name="Klute M.J."/>
            <person name="Nakayama T."/>
            <person name="Obornik M."/>
            <person name="Reyes-Prieto A."/>
            <person name="Armbrust E.V."/>
            <person name="Aves S.J."/>
            <person name="Beiko R.G."/>
            <person name="Coutinho P."/>
            <person name="Dacks J.B."/>
            <person name="Durnford D.G."/>
            <person name="Fast N.M."/>
            <person name="Green B.R."/>
            <person name="Grisdale C.J."/>
            <person name="Hempel F."/>
            <person name="Henrissat B."/>
            <person name="Hoppner M.P."/>
            <person name="Ishida K."/>
            <person name="Kim E."/>
            <person name="Koreny L."/>
            <person name="Kroth P.G."/>
            <person name="Liu Y."/>
            <person name="Malik S.B."/>
            <person name="Maier U.G."/>
            <person name="McRose D."/>
            <person name="Mock T."/>
            <person name="Neilson J.A."/>
            <person name="Onodera N.T."/>
            <person name="Poole A.M."/>
            <person name="Pritham E.J."/>
            <person name="Richards T.A."/>
            <person name="Rocap G."/>
            <person name="Roy S.W."/>
            <person name="Sarai C."/>
            <person name="Schaack S."/>
            <person name="Shirato S."/>
            <person name="Slamovits C.H."/>
            <person name="Spencer D.F."/>
            <person name="Suzuki S."/>
            <person name="Worden A.Z."/>
            <person name="Zauner S."/>
            <person name="Barry K."/>
            <person name="Bell C."/>
            <person name="Bharti A.K."/>
            <person name="Crow J.A."/>
            <person name="Grimwood J."/>
            <person name="Kramer R."/>
            <person name="Lindquist E."/>
            <person name="Lucas S."/>
            <person name="Salamov A."/>
            <person name="McFadden G.I."/>
            <person name="Lane C.E."/>
            <person name="Keeling P.J."/>
            <person name="Gray M.W."/>
            <person name="Grigoriev I.V."/>
            <person name="Archibald J.M."/>
        </authorList>
    </citation>
    <scope>NUCLEOTIDE SEQUENCE</scope>
    <source>
        <strain evidence="2 4">CCMP2712</strain>
    </source>
</reference>
<dbReference type="AlphaFoldDB" id="L1J9R8"/>
<gene>
    <name evidence="2" type="ORF">GUITHDRAFT_152872</name>
</gene>
<dbReference type="EMBL" id="JH993002">
    <property type="protein sequence ID" value="EKX44825.1"/>
    <property type="molecule type" value="Genomic_DNA"/>
</dbReference>
<evidence type="ECO:0000313" key="3">
    <source>
        <dbReference type="EnsemblProtists" id="EKX44825"/>
    </source>
</evidence>
<feature type="non-terminal residue" evidence="2">
    <location>
        <position position="213"/>
    </location>
</feature>
<proteinExistence type="predicted"/>
<feature type="region of interest" description="Disordered" evidence="1">
    <location>
        <begin position="52"/>
        <end position="77"/>
    </location>
</feature>
<feature type="region of interest" description="Disordered" evidence="1">
    <location>
        <begin position="110"/>
        <end position="137"/>
    </location>
</feature>
<reference evidence="3" key="3">
    <citation type="submission" date="2015-06" db="UniProtKB">
        <authorList>
            <consortium name="EnsemblProtists"/>
        </authorList>
    </citation>
    <scope>IDENTIFICATION</scope>
</reference>
<dbReference type="HOGENOM" id="CLU_1297407_0_0_1"/>
<organism evidence="2">
    <name type="scientific">Guillardia theta (strain CCMP2712)</name>
    <name type="common">Cryptophyte</name>
    <dbReference type="NCBI Taxonomy" id="905079"/>
    <lineage>
        <taxon>Eukaryota</taxon>
        <taxon>Cryptophyceae</taxon>
        <taxon>Pyrenomonadales</taxon>
        <taxon>Geminigeraceae</taxon>
        <taxon>Guillardia</taxon>
    </lineage>
</organism>